<dbReference type="InterPro" id="IPR020094">
    <property type="entry name" value="TruA/RsuA/RluB/E/F_N"/>
</dbReference>
<dbReference type="RefSeq" id="WP_023391174.1">
    <property type="nucleotide sequence ID" value="NZ_KI535340.1"/>
</dbReference>
<protein>
    <recommendedName>
        <fullName evidence="5">Pseudouridine synthase</fullName>
        <ecNumber evidence="5">5.4.99.-</ecNumber>
    </recommendedName>
</protein>
<dbReference type="PROSITE" id="PS50889">
    <property type="entry name" value="S4"/>
    <property type="match status" value="1"/>
</dbReference>
<dbReference type="GeneID" id="84816619"/>
<evidence type="ECO:0000256" key="2">
    <source>
        <dbReference type="ARBA" id="ARBA00022884"/>
    </source>
</evidence>
<organism evidence="7 8">
    <name type="scientific">Abiotrophia defectiva ATCC 49176</name>
    <dbReference type="NCBI Taxonomy" id="592010"/>
    <lineage>
        <taxon>Bacteria</taxon>
        <taxon>Bacillati</taxon>
        <taxon>Bacillota</taxon>
        <taxon>Bacilli</taxon>
        <taxon>Lactobacillales</taxon>
        <taxon>Aerococcaceae</taxon>
        <taxon>Abiotrophia</taxon>
    </lineage>
</organism>
<dbReference type="GO" id="GO:0005829">
    <property type="term" value="C:cytosol"/>
    <property type="evidence" value="ECO:0007669"/>
    <property type="project" value="UniProtKB-ARBA"/>
</dbReference>
<comment type="caution">
    <text evidence="7">The sequence shown here is derived from an EMBL/GenBank/DDBJ whole genome shotgun (WGS) entry which is preliminary data.</text>
</comment>
<dbReference type="PANTHER" id="PTHR47683:SF4">
    <property type="entry name" value="PSEUDOURIDINE SYNTHASE"/>
    <property type="match status" value="1"/>
</dbReference>
<gene>
    <name evidence="7" type="ORF">GCWU000182_000523</name>
</gene>
<dbReference type="EMBL" id="ACIN03000003">
    <property type="protein sequence ID" value="ESK66180.1"/>
    <property type="molecule type" value="Genomic_DNA"/>
</dbReference>
<dbReference type="InterPro" id="IPR050343">
    <property type="entry name" value="RsuA_PseudoU_synthase"/>
</dbReference>
<evidence type="ECO:0000256" key="4">
    <source>
        <dbReference type="PROSITE-ProRule" id="PRU00182"/>
    </source>
</evidence>
<dbReference type="PROSITE" id="PS01149">
    <property type="entry name" value="PSI_RSU"/>
    <property type="match status" value="1"/>
</dbReference>
<dbReference type="GO" id="GO:0000455">
    <property type="term" value="P:enzyme-directed rRNA pseudouridine synthesis"/>
    <property type="evidence" value="ECO:0007669"/>
    <property type="project" value="UniProtKB-ARBA"/>
</dbReference>
<evidence type="ECO:0000256" key="5">
    <source>
        <dbReference type="RuleBase" id="RU003887"/>
    </source>
</evidence>
<dbReference type="FunFam" id="3.30.70.1560:FF:000001">
    <property type="entry name" value="Pseudouridine synthase"/>
    <property type="match status" value="1"/>
</dbReference>
<dbReference type="CDD" id="cd00165">
    <property type="entry name" value="S4"/>
    <property type="match status" value="1"/>
</dbReference>
<dbReference type="InterPro" id="IPR000748">
    <property type="entry name" value="PsdUridine_synth_RsuA/RluB/E/F"/>
</dbReference>
<sequence length="243" mass="26969">MRIEKYLADTGWGSRKDIKQLLAQKIVTINDQVCSKGGTQVTPGSDCVAVGGQLVPYQRYHYYLLNKPEGILSATEDRHHQTVIDWLGEGYQHLDLFPVGRLDIDTTGLLLLTNNGQLAHQLLSPKKKVDKTYTATIRGLVDQADIAAFEAGLDLGDFTSLPAELTVLSQDVDQGTSQIQVIIQEGKFHQVKRMFQAVGKEVLSLHRLAMGPLRLESDLAHGQWRSLTEQEAQALEPYGYVAE</sequence>
<name>W1Q4J8_ABIDE</name>
<keyword evidence="2 4" id="KW-0694">RNA-binding</keyword>
<dbReference type="Gene3D" id="3.30.70.1560">
    <property type="entry name" value="Alpha-L RNA-binding motif"/>
    <property type="match status" value="1"/>
</dbReference>
<reference evidence="7" key="1">
    <citation type="submission" date="2013-06" db="EMBL/GenBank/DDBJ databases">
        <authorList>
            <person name="Weinstock G."/>
            <person name="Sodergren E."/>
            <person name="Clifton S."/>
            <person name="Fulton L."/>
            <person name="Fulton B."/>
            <person name="Courtney L."/>
            <person name="Fronick C."/>
            <person name="Harrison M."/>
            <person name="Strong C."/>
            <person name="Farmer C."/>
            <person name="Delahaunty K."/>
            <person name="Markovic C."/>
            <person name="Hall O."/>
            <person name="Minx P."/>
            <person name="Tomlinson C."/>
            <person name="Mitreva M."/>
            <person name="Nelson J."/>
            <person name="Hou S."/>
            <person name="Wollam A."/>
            <person name="Pepin K.H."/>
            <person name="Johnson M."/>
            <person name="Bhonagiri V."/>
            <person name="Nash W.E."/>
            <person name="Warren W."/>
            <person name="Chinwalla A."/>
            <person name="Mardis E.R."/>
            <person name="Wilson R.K."/>
        </authorList>
    </citation>
    <scope>NUCLEOTIDE SEQUENCE [LARGE SCALE GENOMIC DNA]</scope>
    <source>
        <strain evidence="7">ATCC 49176</strain>
    </source>
</reference>
<dbReference type="InterPro" id="IPR036986">
    <property type="entry name" value="S4_RNA-bd_sf"/>
</dbReference>
<accession>W1Q4J8</accession>
<dbReference type="CDD" id="cd02553">
    <property type="entry name" value="PseudoU_synth_RsuA"/>
    <property type="match status" value="1"/>
</dbReference>
<evidence type="ECO:0000256" key="1">
    <source>
        <dbReference type="ARBA" id="ARBA00008348"/>
    </source>
</evidence>
<dbReference type="InterPro" id="IPR020103">
    <property type="entry name" value="PsdUridine_synth_cat_dom_sf"/>
</dbReference>
<evidence type="ECO:0000313" key="7">
    <source>
        <dbReference type="EMBL" id="ESK66180.1"/>
    </source>
</evidence>
<dbReference type="InterPro" id="IPR042092">
    <property type="entry name" value="PsdUridine_s_RsuA/RluB/E/F_cat"/>
</dbReference>
<dbReference type="OrthoDB" id="9807213at2"/>
<dbReference type="InterPro" id="IPR002942">
    <property type="entry name" value="S4_RNA-bd"/>
</dbReference>
<dbReference type="Proteomes" id="UP000019050">
    <property type="component" value="Unassembled WGS sequence"/>
</dbReference>
<evidence type="ECO:0000256" key="3">
    <source>
        <dbReference type="ARBA" id="ARBA00023235"/>
    </source>
</evidence>
<dbReference type="HOGENOM" id="CLU_024979_1_2_9"/>
<dbReference type="GO" id="GO:0120159">
    <property type="term" value="F:rRNA pseudouridine synthase activity"/>
    <property type="evidence" value="ECO:0007669"/>
    <property type="project" value="UniProtKB-ARBA"/>
</dbReference>
<dbReference type="NCBIfam" id="TIGR00093">
    <property type="entry name" value="pseudouridine synthase"/>
    <property type="match status" value="1"/>
</dbReference>
<dbReference type="InterPro" id="IPR006145">
    <property type="entry name" value="PsdUridine_synth_RsuA/RluA"/>
</dbReference>
<dbReference type="GO" id="GO:0003723">
    <property type="term" value="F:RNA binding"/>
    <property type="evidence" value="ECO:0007669"/>
    <property type="project" value="UniProtKB-KW"/>
</dbReference>
<evidence type="ECO:0000259" key="6">
    <source>
        <dbReference type="SMART" id="SM00363"/>
    </source>
</evidence>
<dbReference type="SMART" id="SM00363">
    <property type="entry name" value="S4"/>
    <property type="match status" value="1"/>
</dbReference>
<dbReference type="EC" id="5.4.99.-" evidence="5"/>
<dbReference type="InterPro" id="IPR018496">
    <property type="entry name" value="PsdUridine_synth_RsuA/RluB_CS"/>
</dbReference>
<dbReference type="AlphaFoldDB" id="W1Q4J8"/>
<dbReference type="Gene3D" id="3.30.70.580">
    <property type="entry name" value="Pseudouridine synthase I, catalytic domain, N-terminal subdomain"/>
    <property type="match status" value="1"/>
</dbReference>
<dbReference type="SUPFAM" id="SSF55174">
    <property type="entry name" value="Alpha-L RNA-binding motif"/>
    <property type="match status" value="1"/>
</dbReference>
<dbReference type="Gene3D" id="3.10.290.10">
    <property type="entry name" value="RNA-binding S4 domain"/>
    <property type="match status" value="1"/>
</dbReference>
<comment type="similarity">
    <text evidence="1 5">Belongs to the pseudouridine synthase RsuA family.</text>
</comment>
<dbReference type="SUPFAM" id="SSF55120">
    <property type="entry name" value="Pseudouridine synthase"/>
    <property type="match status" value="1"/>
</dbReference>
<dbReference type="PANTHER" id="PTHR47683">
    <property type="entry name" value="PSEUDOURIDINE SYNTHASE FAMILY PROTEIN-RELATED"/>
    <property type="match status" value="1"/>
</dbReference>
<dbReference type="eggNOG" id="COG1187">
    <property type="taxonomic scope" value="Bacteria"/>
</dbReference>
<proteinExistence type="inferred from homology"/>
<dbReference type="Pfam" id="PF00849">
    <property type="entry name" value="PseudoU_synth_2"/>
    <property type="match status" value="1"/>
</dbReference>
<dbReference type="Pfam" id="PF01479">
    <property type="entry name" value="S4"/>
    <property type="match status" value="1"/>
</dbReference>
<dbReference type="STRING" id="592010.GCWU000182_000523"/>
<evidence type="ECO:0000313" key="8">
    <source>
        <dbReference type="Proteomes" id="UP000019050"/>
    </source>
</evidence>
<keyword evidence="8" id="KW-1185">Reference proteome</keyword>
<feature type="domain" description="RNA-binding S4" evidence="6">
    <location>
        <begin position="1"/>
        <end position="59"/>
    </location>
</feature>
<keyword evidence="3 5" id="KW-0413">Isomerase</keyword>